<keyword evidence="3" id="KW-1185">Reference proteome</keyword>
<feature type="region of interest" description="Disordered" evidence="1">
    <location>
        <begin position="1"/>
        <end position="20"/>
    </location>
</feature>
<gene>
    <name evidence="2" type="ORF">BSTOLATCC_MIC53442</name>
</gene>
<evidence type="ECO:0000313" key="3">
    <source>
        <dbReference type="Proteomes" id="UP001162131"/>
    </source>
</evidence>
<reference evidence="2" key="1">
    <citation type="submission" date="2021-09" db="EMBL/GenBank/DDBJ databases">
        <authorList>
            <consortium name="AG Swart"/>
            <person name="Singh M."/>
            <person name="Singh A."/>
            <person name="Seah K."/>
            <person name="Emmerich C."/>
        </authorList>
    </citation>
    <scope>NUCLEOTIDE SEQUENCE</scope>
    <source>
        <strain evidence="2">ATCC30299</strain>
    </source>
</reference>
<sequence length="208" mass="24074">MDENTQSFLSSSETPPLKPKYLNIANSKNLNLSHILSKNFNDEDLCKSSTGSTIKSHKRKGAVEITPLGIKPTYKCYKFSQSKKEIPRNDSVKTIIDKQDISDNLNSQTLKSSMKPPYKNFPELKLKELFKKKFNEKSRYEQFLKSSRSKLKISPRNKKGNLDKIMKKDSPELIMEELREIKEPEVWNNVIKIFKAKPKLLLDLIPLK</sequence>
<feature type="compositionally biased region" description="Polar residues" evidence="1">
    <location>
        <begin position="1"/>
        <end position="14"/>
    </location>
</feature>
<dbReference type="Proteomes" id="UP001162131">
    <property type="component" value="Unassembled WGS sequence"/>
</dbReference>
<organism evidence="2 3">
    <name type="scientific">Blepharisma stoltei</name>
    <dbReference type="NCBI Taxonomy" id="1481888"/>
    <lineage>
        <taxon>Eukaryota</taxon>
        <taxon>Sar</taxon>
        <taxon>Alveolata</taxon>
        <taxon>Ciliophora</taxon>
        <taxon>Postciliodesmatophora</taxon>
        <taxon>Heterotrichea</taxon>
        <taxon>Heterotrichida</taxon>
        <taxon>Blepharismidae</taxon>
        <taxon>Blepharisma</taxon>
    </lineage>
</organism>
<name>A0AAU9JZF3_9CILI</name>
<proteinExistence type="predicted"/>
<dbReference type="AlphaFoldDB" id="A0AAU9JZF3"/>
<comment type="caution">
    <text evidence="2">The sequence shown here is derived from an EMBL/GenBank/DDBJ whole genome shotgun (WGS) entry which is preliminary data.</text>
</comment>
<evidence type="ECO:0000313" key="2">
    <source>
        <dbReference type="EMBL" id="CAG9331370.1"/>
    </source>
</evidence>
<protein>
    <submittedName>
        <fullName evidence="2">Uncharacterized protein</fullName>
    </submittedName>
</protein>
<dbReference type="EMBL" id="CAJZBQ010000053">
    <property type="protein sequence ID" value="CAG9331370.1"/>
    <property type="molecule type" value="Genomic_DNA"/>
</dbReference>
<accession>A0AAU9JZF3</accession>
<evidence type="ECO:0000256" key="1">
    <source>
        <dbReference type="SAM" id="MobiDB-lite"/>
    </source>
</evidence>